<comment type="caution">
    <text evidence="2">The sequence shown here is derived from an EMBL/GenBank/DDBJ whole genome shotgun (WGS) entry which is preliminary data.</text>
</comment>
<protein>
    <recommendedName>
        <fullName evidence="4">Nuclear transport factor 2 family protein</fullName>
    </recommendedName>
</protein>
<dbReference type="OrthoDB" id="5896097at2"/>
<reference evidence="2 3" key="1">
    <citation type="submission" date="2014-02" db="EMBL/GenBank/DDBJ databases">
        <title>Vibrio fortis Dalian14 Genome Sequencing.</title>
        <authorList>
            <person name="Wang Y."/>
            <person name="Song L."/>
            <person name="Liu G."/>
            <person name="Ding J."/>
        </authorList>
    </citation>
    <scope>NUCLEOTIDE SEQUENCE [LARGE SCALE GENOMIC DNA]</scope>
    <source>
        <strain evidence="2 3">Dalian14</strain>
    </source>
</reference>
<dbReference type="InterPro" id="IPR032710">
    <property type="entry name" value="NTF2-like_dom_sf"/>
</dbReference>
<feature type="signal peptide" evidence="1">
    <location>
        <begin position="1"/>
        <end position="21"/>
    </location>
</feature>
<evidence type="ECO:0000313" key="2">
    <source>
        <dbReference type="EMBL" id="KDN28035.1"/>
    </source>
</evidence>
<keyword evidence="1" id="KW-0732">Signal</keyword>
<dbReference type="STRING" id="212667.VFDL14_24390"/>
<gene>
    <name evidence="2" type="ORF">VFDL14_24390</name>
</gene>
<accession>A0A066ULU1</accession>
<keyword evidence="3" id="KW-1185">Reference proteome</keyword>
<name>A0A066ULU1_9VIBR</name>
<dbReference type="Proteomes" id="UP000027219">
    <property type="component" value="Unassembled WGS sequence"/>
</dbReference>
<feature type="chain" id="PRO_5001631122" description="Nuclear transport factor 2 family protein" evidence="1">
    <location>
        <begin position="22"/>
        <end position="165"/>
    </location>
</feature>
<evidence type="ECO:0000313" key="3">
    <source>
        <dbReference type="Proteomes" id="UP000027219"/>
    </source>
</evidence>
<evidence type="ECO:0000256" key="1">
    <source>
        <dbReference type="SAM" id="SignalP"/>
    </source>
</evidence>
<sequence length="165" mass="18791">MLKQLTTLIFSFLIAISAAHANNDLNTLSPTYDAKARYEMSNNDVKSFVYQWFAAFDQQRESGYFVNRIAQPVNMQYPGTPINSVEAFLAWYQGVTDNIIWNSHDIASMHVQGDQASGWTVSYDVRWQATSKTKEKFDMMVHQELEVIRVGDALKLAKLEATVVE</sequence>
<dbReference type="EMBL" id="JFFR01000024">
    <property type="protein sequence ID" value="KDN28035.1"/>
    <property type="molecule type" value="Genomic_DNA"/>
</dbReference>
<organism evidence="2 3">
    <name type="scientific">Vibrio fortis</name>
    <dbReference type="NCBI Taxonomy" id="212667"/>
    <lineage>
        <taxon>Bacteria</taxon>
        <taxon>Pseudomonadati</taxon>
        <taxon>Pseudomonadota</taxon>
        <taxon>Gammaproteobacteria</taxon>
        <taxon>Vibrionales</taxon>
        <taxon>Vibrionaceae</taxon>
        <taxon>Vibrio</taxon>
    </lineage>
</organism>
<dbReference type="AlphaFoldDB" id="A0A066ULU1"/>
<dbReference type="Gene3D" id="3.10.450.50">
    <property type="match status" value="1"/>
</dbReference>
<dbReference type="RefSeq" id="WP_050487433.1">
    <property type="nucleotide sequence ID" value="NZ_JFFR01000024.1"/>
</dbReference>
<evidence type="ECO:0008006" key="4">
    <source>
        <dbReference type="Google" id="ProtNLM"/>
    </source>
</evidence>
<dbReference type="SUPFAM" id="SSF54427">
    <property type="entry name" value="NTF2-like"/>
    <property type="match status" value="1"/>
</dbReference>
<proteinExistence type="predicted"/>